<evidence type="ECO:0000313" key="4">
    <source>
        <dbReference type="Proteomes" id="UP000176650"/>
    </source>
</evidence>
<protein>
    <recommendedName>
        <fullName evidence="5">Cell division protein FtsL</fullName>
    </recommendedName>
</protein>
<proteinExistence type="predicted"/>
<sequence>MKVKLLAVLLVATAGFLSYEVYAVSLERYQINKQSSTVSAKLQELNEKNKDLKALVARLEDKAFLEKEARKKLNYQLPGEQSVIITQQTPQAPTTEKEAVPKPSSASSNARQWLVVLFGK</sequence>
<evidence type="ECO:0000313" key="3">
    <source>
        <dbReference type="EMBL" id="OGD34101.1"/>
    </source>
</evidence>
<reference evidence="3 4" key="1">
    <citation type="journal article" date="2016" name="Nat. Commun.">
        <title>Thousands of microbial genomes shed light on interconnected biogeochemical processes in an aquifer system.</title>
        <authorList>
            <person name="Anantharaman K."/>
            <person name="Brown C.T."/>
            <person name="Hug L.A."/>
            <person name="Sharon I."/>
            <person name="Castelle C.J."/>
            <person name="Probst A.J."/>
            <person name="Thomas B.C."/>
            <person name="Singh A."/>
            <person name="Wilkins M.J."/>
            <person name="Karaoz U."/>
            <person name="Brodie E.L."/>
            <person name="Williams K.H."/>
            <person name="Hubbard S.S."/>
            <person name="Banfield J.F."/>
        </authorList>
    </citation>
    <scope>NUCLEOTIDE SEQUENCE [LARGE SCALE GENOMIC DNA]</scope>
</reference>
<feature type="coiled-coil region" evidence="1">
    <location>
        <begin position="35"/>
        <end position="62"/>
    </location>
</feature>
<organism evidence="3 4">
    <name type="scientific">Candidatus Azambacteria bacterium RIFCSPLOWO2_01_FULL_46_25</name>
    <dbReference type="NCBI Taxonomy" id="1797298"/>
    <lineage>
        <taxon>Bacteria</taxon>
        <taxon>Candidatus Azamiibacteriota</taxon>
    </lineage>
</organism>
<dbReference type="EMBL" id="MEYS01000002">
    <property type="protein sequence ID" value="OGD34101.1"/>
    <property type="molecule type" value="Genomic_DNA"/>
</dbReference>
<keyword evidence="1" id="KW-0175">Coiled coil</keyword>
<feature type="region of interest" description="Disordered" evidence="2">
    <location>
        <begin position="86"/>
        <end position="108"/>
    </location>
</feature>
<evidence type="ECO:0008006" key="5">
    <source>
        <dbReference type="Google" id="ProtNLM"/>
    </source>
</evidence>
<evidence type="ECO:0000256" key="1">
    <source>
        <dbReference type="SAM" id="Coils"/>
    </source>
</evidence>
<comment type="caution">
    <text evidence="3">The sequence shown here is derived from an EMBL/GenBank/DDBJ whole genome shotgun (WGS) entry which is preliminary data.</text>
</comment>
<dbReference type="STRING" id="1797298.A2988_01300"/>
<dbReference type="AlphaFoldDB" id="A0A1F5BU11"/>
<evidence type="ECO:0000256" key="2">
    <source>
        <dbReference type="SAM" id="MobiDB-lite"/>
    </source>
</evidence>
<dbReference type="InterPro" id="IPR007060">
    <property type="entry name" value="FtsL/DivIC"/>
</dbReference>
<dbReference type="Pfam" id="PF04977">
    <property type="entry name" value="DivIC"/>
    <property type="match status" value="1"/>
</dbReference>
<dbReference type="Proteomes" id="UP000176650">
    <property type="component" value="Unassembled WGS sequence"/>
</dbReference>
<name>A0A1F5BU11_9BACT</name>
<gene>
    <name evidence="3" type="ORF">A2988_01300</name>
</gene>
<accession>A0A1F5BU11</accession>